<dbReference type="AlphaFoldDB" id="A0A2C5YS39"/>
<dbReference type="Proteomes" id="UP000224854">
    <property type="component" value="Unassembled WGS sequence"/>
</dbReference>
<evidence type="ECO:0000256" key="1">
    <source>
        <dbReference type="ARBA" id="ARBA00022737"/>
    </source>
</evidence>
<proteinExistence type="predicted"/>
<name>A0A2C5YS39_9HYPO</name>
<evidence type="ECO:0000256" key="2">
    <source>
        <dbReference type="SAM" id="MobiDB-lite"/>
    </source>
</evidence>
<protein>
    <recommendedName>
        <fullName evidence="3">Pentatricopeptide repeat-containing protein-mitochondrial domain-containing protein</fullName>
    </recommendedName>
</protein>
<dbReference type="EMBL" id="NJEU01000663">
    <property type="protein sequence ID" value="PHH71587.1"/>
    <property type="molecule type" value="Genomic_DNA"/>
</dbReference>
<dbReference type="InterPro" id="IPR057027">
    <property type="entry name" value="TPR_mt"/>
</dbReference>
<feature type="domain" description="Pentatricopeptide repeat-containing protein-mitochondrial" evidence="3">
    <location>
        <begin position="273"/>
        <end position="402"/>
    </location>
</feature>
<organism evidence="4 5">
    <name type="scientific">Ophiocordyceps australis</name>
    <dbReference type="NCBI Taxonomy" id="1399860"/>
    <lineage>
        <taxon>Eukaryota</taxon>
        <taxon>Fungi</taxon>
        <taxon>Dikarya</taxon>
        <taxon>Ascomycota</taxon>
        <taxon>Pezizomycotina</taxon>
        <taxon>Sordariomycetes</taxon>
        <taxon>Hypocreomycetidae</taxon>
        <taxon>Hypocreales</taxon>
        <taxon>Ophiocordycipitaceae</taxon>
        <taxon>Ophiocordyceps</taxon>
    </lineage>
</organism>
<evidence type="ECO:0000259" key="3">
    <source>
        <dbReference type="Pfam" id="PF23276"/>
    </source>
</evidence>
<accession>A0A2C5YS39</accession>
<evidence type="ECO:0000313" key="4">
    <source>
        <dbReference type="EMBL" id="PHH71587.1"/>
    </source>
</evidence>
<gene>
    <name evidence="4" type="ORF">CDD82_6435</name>
</gene>
<dbReference type="Gene3D" id="1.25.40.10">
    <property type="entry name" value="Tetratricopeptide repeat domain"/>
    <property type="match status" value="1"/>
</dbReference>
<keyword evidence="1" id="KW-0677">Repeat</keyword>
<sequence>MQSRGYSESAVSAERSEAAVADAREAEAARTKCLMRGKAPSRQELGECSTEEVFDALVKLRSKQSTRFFRDMDLHGRIMQLVGELVRNRRQRPTPFIYECVMDAMADPQGSASGVRKLLDDMASLKLAPTVDLCEAALAALANHPDYMLRGQVLDMMKDYWLPERPWAKQYVVLGMLRDGQYELAYSRLCKLLDEGVVVDGWVLDILIVVFGDLGFLDEMLVLVERRTQSAAGPDGANIQHYALDVCSQAFHHAGTVHAWAAVTKLAHLEPADGIVENVLATAARHGDTTLATRALDVLSRRGKILTSHYEAVCDAFAQARDVAGLLRIGRIMKQNGVLFLRPSTRVLHAAMRGSAAMVVDADAALRKLEPDGKTPRFMLAALLEAVAELRGSEAVLDLYAAMPRLCGADPDALLLHALMLHSHQPETRRRLAADYMAAIPADPRRPPQAWNALIASLLAANHLDLAFRFAKHAISSALPARAALPDWVQTLVEKAAATEDDRIWPIVDQLGRVAGTQQKTDLHLWLSRTRFARQSRLEGLPS</sequence>
<comment type="caution">
    <text evidence="4">The sequence shown here is derived from an EMBL/GenBank/DDBJ whole genome shotgun (WGS) entry which is preliminary data.</text>
</comment>
<feature type="region of interest" description="Disordered" evidence="2">
    <location>
        <begin position="1"/>
        <end position="22"/>
    </location>
</feature>
<evidence type="ECO:0000313" key="5">
    <source>
        <dbReference type="Proteomes" id="UP000224854"/>
    </source>
</evidence>
<dbReference type="OrthoDB" id="747253at2759"/>
<dbReference type="InterPro" id="IPR011990">
    <property type="entry name" value="TPR-like_helical_dom_sf"/>
</dbReference>
<reference evidence="4 5" key="1">
    <citation type="submission" date="2017-06" db="EMBL/GenBank/DDBJ databases">
        <title>Ant-infecting Ophiocordyceps genomes reveal a high diversity of potential behavioral manipulation genes and a possible major role for enterotoxins.</title>
        <authorList>
            <person name="De Bekker C."/>
            <person name="Evans H.C."/>
            <person name="Brachmann A."/>
            <person name="Hughes D.P."/>
        </authorList>
    </citation>
    <scope>NUCLEOTIDE SEQUENCE [LARGE SCALE GENOMIC DNA]</scope>
    <source>
        <strain evidence="4 5">1348a</strain>
    </source>
</reference>
<dbReference type="Pfam" id="PF23276">
    <property type="entry name" value="TPR_24"/>
    <property type="match status" value="1"/>
</dbReference>
<keyword evidence="5" id="KW-1185">Reference proteome</keyword>